<name>A0A1I8ERL4_WUCBA</name>
<evidence type="ECO:0000256" key="1">
    <source>
        <dbReference type="SAM" id="MobiDB-lite"/>
    </source>
</evidence>
<feature type="region of interest" description="Disordered" evidence="1">
    <location>
        <begin position="1"/>
        <end position="23"/>
    </location>
</feature>
<sequence>MVRGGVDDASGQHGNAEQSDIDNKHFSNKLNILDYRGNANGGSETGDDELNNNFSFYLLWFFTFINKMKL</sequence>
<dbReference type="WBParaSite" id="maker-PairedContig_4309-snap-gene-0.8-mRNA-1">
    <property type="protein sequence ID" value="maker-PairedContig_4309-snap-gene-0.8-mRNA-1"/>
    <property type="gene ID" value="maker-PairedContig_4309-snap-gene-0.8"/>
</dbReference>
<protein>
    <submittedName>
        <fullName evidence="2">Uncharacterized protein</fullName>
    </submittedName>
</protein>
<reference evidence="2" key="1">
    <citation type="submission" date="2016-11" db="UniProtKB">
        <authorList>
            <consortium name="WormBaseParasite"/>
        </authorList>
    </citation>
    <scope>IDENTIFICATION</scope>
    <source>
        <strain evidence="2">pt0022</strain>
    </source>
</reference>
<organism evidence="2">
    <name type="scientific">Wuchereria bancrofti</name>
    <dbReference type="NCBI Taxonomy" id="6293"/>
    <lineage>
        <taxon>Eukaryota</taxon>
        <taxon>Metazoa</taxon>
        <taxon>Ecdysozoa</taxon>
        <taxon>Nematoda</taxon>
        <taxon>Chromadorea</taxon>
        <taxon>Rhabditida</taxon>
        <taxon>Spirurina</taxon>
        <taxon>Spiruromorpha</taxon>
        <taxon>Filarioidea</taxon>
        <taxon>Onchocercidae</taxon>
        <taxon>Wuchereria</taxon>
    </lineage>
</organism>
<dbReference type="AlphaFoldDB" id="A0A1I8ERL4"/>
<evidence type="ECO:0000313" key="2">
    <source>
        <dbReference type="WBParaSite" id="maker-PairedContig_4309-snap-gene-0.8-mRNA-1"/>
    </source>
</evidence>
<proteinExistence type="predicted"/>
<accession>A0A1I8ERL4</accession>